<protein>
    <submittedName>
        <fullName evidence="1">Uncharacterized protein</fullName>
    </submittedName>
</protein>
<organism evidence="1 2">
    <name type="scientific">Archangium gephyra</name>
    <dbReference type="NCBI Taxonomy" id="48"/>
    <lineage>
        <taxon>Bacteria</taxon>
        <taxon>Pseudomonadati</taxon>
        <taxon>Myxococcota</taxon>
        <taxon>Myxococcia</taxon>
        <taxon>Myxococcales</taxon>
        <taxon>Cystobacterineae</taxon>
        <taxon>Archangiaceae</taxon>
        <taxon>Archangium</taxon>
    </lineage>
</organism>
<dbReference type="AlphaFoldDB" id="A0A2W5VBL1"/>
<proteinExistence type="predicted"/>
<accession>A0A2W5VBL1</accession>
<dbReference type="Proteomes" id="UP000249061">
    <property type="component" value="Unassembled WGS sequence"/>
</dbReference>
<name>A0A2W5VBL1_9BACT</name>
<reference evidence="1 2" key="1">
    <citation type="submission" date="2017-08" db="EMBL/GenBank/DDBJ databases">
        <title>Infants hospitalized years apart are colonized by the same room-sourced microbial strains.</title>
        <authorList>
            <person name="Brooks B."/>
            <person name="Olm M.R."/>
            <person name="Firek B.A."/>
            <person name="Baker R."/>
            <person name="Thomas B.C."/>
            <person name="Morowitz M.J."/>
            <person name="Banfield J.F."/>
        </authorList>
    </citation>
    <scope>NUCLEOTIDE SEQUENCE [LARGE SCALE GENOMIC DNA]</scope>
    <source>
        <strain evidence="1">S2_003_000_R2_14</strain>
    </source>
</reference>
<comment type="caution">
    <text evidence="1">The sequence shown here is derived from an EMBL/GenBank/DDBJ whole genome shotgun (WGS) entry which is preliminary data.</text>
</comment>
<evidence type="ECO:0000313" key="1">
    <source>
        <dbReference type="EMBL" id="PZR13324.1"/>
    </source>
</evidence>
<gene>
    <name evidence="1" type="ORF">DI536_13645</name>
</gene>
<dbReference type="EMBL" id="QFQP01000010">
    <property type="protein sequence ID" value="PZR13324.1"/>
    <property type="molecule type" value="Genomic_DNA"/>
</dbReference>
<evidence type="ECO:0000313" key="2">
    <source>
        <dbReference type="Proteomes" id="UP000249061"/>
    </source>
</evidence>
<sequence>MWSRADRREWAVLGLLALAWCLVFAPVLHRLTHAHGHQHTHRADGTFEHQSVVFTQAPTPPLVAPVLLALVAGEAVAPEVPELISPRRVEQAQAP</sequence>